<name>A0A9W7GBA8_9STRA</name>
<organism evidence="2 3">
    <name type="scientific">Triparma columacea</name>
    <dbReference type="NCBI Taxonomy" id="722753"/>
    <lineage>
        <taxon>Eukaryota</taxon>
        <taxon>Sar</taxon>
        <taxon>Stramenopiles</taxon>
        <taxon>Ochrophyta</taxon>
        <taxon>Bolidophyceae</taxon>
        <taxon>Parmales</taxon>
        <taxon>Triparmaceae</taxon>
        <taxon>Triparma</taxon>
    </lineage>
</organism>
<dbReference type="PROSITE" id="PS51257">
    <property type="entry name" value="PROKAR_LIPOPROTEIN"/>
    <property type="match status" value="1"/>
</dbReference>
<sequence>MTKYLPLLLLPSLSLSCPFDLCDVPDYGSCGNACCKLSLTVPLPTSDVMAAINSTLTSGGPDGLYESQMTAEGTLGFGDLTPFDVGVDYIGQAYHTTANGMYTDTVNFNLAPTADGMGTVVKAFSTSQIGGAYGDDGQNYYNIVSLLTEVDFGGDKADEGDFVRVDESCPEPETKR</sequence>
<feature type="signal peptide" evidence="1">
    <location>
        <begin position="1"/>
        <end position="16"/>
    </location>
</feature>
<gene>
    <name evidence="2" type="ORF">TrCOL_g4935</name>
</gene>
<protein>
    <submittedName>
        <fullName evidence="2">Uncharacterized protein</fullName>
    </submittedName>
</protein>
<dbReference type="PANTHER" id="PTHR38564">
    <property type="entry name" value="SI:CH73-250A16.5-RELATED"/>
    <property type="match status" value="1"/>
</dbReference>
<dbReference type="AlphaFoldDB" id="A0A9W7GBA8"/>
<evidence type="ECO:0000313" key="2">
    <source>
        <dbReference type="EMBL" id="GMI38817.1"/>
    </source>
</evidence>
<keyword evidence="3" id="KW-1185">Reference proteome</keyword>
<proteinExistence type="predicted"/>
<comment type="caution">
    <text evidence="2">The sequence shown here is derived from an EMBL/GenBank/DDBJ whole genome shotgun (WGS) entry which is preliminary data.</text>
</comment>
<accession>A0A9W7GBA8</accession>
<dbReference type="EMBL" id="BRYA01001094">
    <property type="protein sequence ID" value="GMI38817.1"/>
    <property type="molecule type" value="Genomic_DNA"/>
</dbReference>
<evidence type="ECO:0000256" key="1">
    <source>
        <dbReference type="SAM" id="SignalP"/>
    </source>
</evidence>
<dbReference type="OrthoDB" id="191791at2759"/>
<dbReference type="Proteomes" id="UP001165065">
    <property type="component" value="Unassembled WGS sequence"/>
</dbReference>
<feature type="chain" id="PRO_5040987895" evidence="1">
    <location>
        <begin position="17"/>
        <end position="176"/>
    </location>
</feature>
<reference evidence="3" key="1">
    <citation type="journal article" date="2023" name="Commun. Biol.">
        <title>Genome analysis of Parmales, the sister group of diatoms, reveals the evolutionary specialization of diatoms from phago-mixotrophs to photoautotrophs.</title>
        <authorList>
            <person name="Ban H."/>
            <person name="Sato S."/>
            <person name="Yoshikawa S."/>
            <person name="Yamada K."/>
            <person name="Nakamura Y."/>
            <person name="Ichinomiya M."/>
            <person name="Sato N."/>
            <person name="Blanc-Mathieu R."/>
            <person name="Endo H."/>
            <person name="Kuwata A."/>
            <person name="Ogata H."/>
        </authorList>
    </citation>
    <scope>NUCLEOTIDE SEQUENCE [LARGE SCALE GENOMIC DNA]</scope>
</reference>
<evidence type="ECO:0000313" key="3">
    <source>
        <dbReference type="Proteomes" id="UP001165065"/>
    </source>
</evidence>
<dbReference type="PANTHER" id="PTHR38564:SF1">
    <property type="match status" value="1"/>
</dbReference>
<keyword evidence="1" id="KW-0732">Signal</keyword>